<organism evidence="8 9">
    <name type="scientific">Desulfosporosinus acididurans</name>
    <dbReference type="NCBI Taxonomy" id="476652"/>
    <lineage>
        <taxon>Bacteria</taxon>
        <taxon>Bacillati</taxon>
        <taxon>Bacillota</taxon>
        <taxon>Clostridia</taxon>
        <taxon>Eubacteriales</taxon>
        <taxon>Desulfitobacteriaceae</taxon>
        <taxon>Desulfosporosinus</taxon>
    </lineage>
</organism>
<proteinExistence type="inferred from homology"/>
<evidence type="ECO:0000256" key="1">
    <source>
        <dbReference type="ARBA" id="ARBA00004141"/>
    </source>
</evidence>
<evidence type="ECO:0000313" key="9">
    <source>
        <dbReference type="Proteomes" id="UP000036356"/>
    </source>
</evidence>
<feature type="transmembrane region" description="Helical" evidence="6">
    <location>
        <begin position="108"/>
        <end position="131"/>
    </location>
</feature>
<evidence type="ECO:0000256" key="4">
    <source>
        <dbReference type="ARBA" id="ARBA00022989"/>
    </source>
</evidence>
<protein>
    <submittedName>
        <fullName evidence="8">GtrA-like protein</fullName>
    </submittedName>
</protein>
<evidence type="ECO:0000313" key="8">
    <source>
        <dbReference type="EMBL" id="KLU66982.1"/>
    </source>
</evidence>
<accession>A0A0J1FUJ8</accession>
<name>A0A0J1FUJ8_9FIRM</name>
<dbReference type="InterPro" id="IPR051401">
    <property type="entry name" value="GtrA_CellWall_Glycosyl"/>
</dbReference>
<gene>
    <name evidence="8" type="ORF">DEAC_c09160</name>
</gene>
<comment type="subcellular location">
    <subcellularLocation>
        <location evidence="1">Membrane</location>
        <topology evidence="1">Multi-pass membrane protein</topology>
    </subcellularLocation>
</comment>
<dbReference type="Proteomes" id="UP000036356">
    <property type="component" value="Unassembled WGS sequence"/>
</dbReference>
<evidence type="ECO:0000256" key="6">
    <source>
        <dbReference type="SAM" id="Phobius"/>
    </source>
</evidence>
<dbReference type="GO" id="GO:0005886">
    <property type="term" value="C:plasma membrane"/>
    <property type="evidence" value="ECO:0007669"/>
    <property type="project" value="TreeGrafter"/>
</dbReference>
<dbReference type="Pfam" id="PF04138">
    <property type="entry name" value="GtrA_DPMS_TM"/>
    <property type="match status" value="1"/>
</dbReference>
<dbReference type="RefSeq" id="WP_083995899.1">
    <property type="nucleotide sequence ID" value="NZ_LDZY01000003.1"/>
</dbReference>
<keyword evidence="3 6" id="KW-0812">Transmembrane</keyword>
<evidence type="ECO:0000256" key="3">
    <source>
        <dbReference type="ARBA" id="ARBA00022692"/>
    </source>
</evidence>
<dbReference type="InterPro" id="IPR007267">
    <property type="entry name" value="GtrA_DPMS_TM"/>
</dbReference>
<dbReference type="PANTHER" id="PTHR38459:SF1">
    <property type="entry name" value="PROPHAGE BACTOPRENOL-LINKED GLUCOSE TRANSLOCASE HOMOLOG"/>
    <property type="match status" value="1"/>
</dbReference>
<keyword evidence="4 6" id="KW-1133">Transmembrane helix</keyword>
<comment type="caution">
    <text evidence="8">The sequence shown here is derived from an EMBL/GenBank/DDBJ whole genome shotgun (WGS) entry which is preliminary data.</text>
</comment>
<reference evidence="8 9" key="1">
    <citation type="submission" date="2015-06" db="EMBL/GenBank/DDBJ databases">
        <title>Draft genome of the moderately acidophilic sulfate reducer Candidatus Desulfosporosinus acididurans strain M1.</title>
        <authorList>
            <person name="Poehlein A."/>
            <person name="Petzsch P."/>
            <person name="Johnson B.D."/>
            <person name="Schloemann M."/>
            <person name="Daniel R."/>
            <person name="Muehling M."/>
        </authorList>
    </citation>
    <scope>NUCLEOTIDE SEQUENCE [LARGE SCALE GENOMIC DNA]</scope>
    <source>
        <strain evidence="8 9">M1</strain>
    </source>
</reference>
<evidence type="ECO:0000256" key="2">
    <source>
        <dbReference type="ARBA" id="ARBA00009399"/>
    </source>
</evidence>
<dbReference type="AlphaFoldDB" id="A0A0J1FUJ8"/>
<dbReference type="GO" id="GO:0000271">
    <property type="term" value="P:polysaccharide biosynthetic process"/>
    <property type="evidence" value="ECO:0007669"/>
    <property type="project" value="InterPro"/>
</dbReference>
<sequence length="137" mass="15857">MNKEMEGSTNFKDKGKYSLPRYIKYLIVGGSSALIELLIFSFLRMLFIDLTISNIIAVVLATVFNFFVNRGWSFSTSSNLKRSFILYLTLFLLNLTFSTNAIRIMVRLGFVEIFAKITTMACITIWNYVLYRKVVFK</sequence>
<evidence type="ECO:0000259" key="7">
    <source>
        <dbReference type="Pfam" id="PF04138"/>
    </source>
</evidence>
<feature type="transmembrane region" description="Helical" evidence="6">
    <location>
        <begin position="84"/>
        <end position="102"/>
    </location>
</feature>
<feature type="domain" description="GtrA/DPMS transmembrane" evidence="7">
    <location>
        <begin position="24"/>
        <end position="136"/>
    </location>
</feature>
<dbReference type="EMBL" id="LDZY01000003">
    <property type="protein sequence ID" value="KLU66982.1"/>
    <property type="molecule type" value="Genomic_DNA"/>
</dbReference>
<feature type="transmembrane region" description="Helical" evidence="6">
    <location>
        <begin position="52"/>
        <end position="72"/>
    </location>
</feature>
<dbReference type="PATRIC" id="fig|476652.3.peg.942"/>
<keyword evidence="9" id="KW-1185">Reference proteome</keyword>
<comment type="similarity">
    <text evidence="2">Belongs to the GtrA family.</text>
</comment>
<keyword evidence="5 6" id="KW-0472">Membrane</keyword>
<feature type="transmembrane region" description="Helical" evidence="6">
    <location>
        <begin position="22"/>
        <end position="46"/>
    </location>
</feature>
<dbReference type="PANTHER" id="PTHR38459">
    <property type="entry name" value="PROPHAGE BACTOPRENOL-LINKED GLUCOSE TRANSLOCASE HOMOLOG"/>
    <property type="match status" value="1"/>
</dbReference>
<evidence type="ECO:0000256" key="5">
    <source>
        <dbReference type="ARBA" id="ARBA00023136"/>
    </source>
</evidence>